<evidence type="ECO:0000259" key="4">
    <source>
        <dbReference type="Pfam" id="PF00561"/>
    </source>
</evidence>
<evidence type="ECO:0000313" key="5">
    <source>
        <dbReference type="EMBL" id="KAF0699654.1"/>
    </source>
</evidence>
<dbReference type="AlphaFoldDB" id="A0A485KNS6"/>
<feature type="active site" evidence="3">
    <location>
        <position position="320"/>
    </location>
</feature>
<comment type="similarity">
    <text evidence="1">Belongs to the AB hydrolase superfamily. MetX family.</text>
</comment>
<evidence type="ECO:0000313" key="7">
    <source>
        <dbReference type="Proteomes" id="UP000332933"/>
    </source>
</evidence>
<dbReference type="NCBIfam" id="TIGR01392">
    <property type="entry name" value="homoserO_Ac_trn"/>
    <property type="match status" value="1"/>
</dbReference>
<dbReference type="EMBL" id="CAADRA010005185">
    <property type="protein sequence ID" value="VFT86678.1"/>
    <property type="molecule type" value="Genomic_DNA"/>
</dbReference>
<dbReference type="HAMAP" id="MF_00296">
    <property type="entry name" value="MetX_acyltransf"/>
    <property type="match status" value="1"/>
</dbReference>
<sequence>MPPVDMPAAAAATTSTPAIEDEYGVMEASKQVFHVPAFTLESGELLEAVDVNYKTFGTLNAARDNVMFVCHALTGNAALDSWWGGLLGDDKPFDTSKYLVVCANVLGSCYGTTGPTSMNPKTGRRYGASFPDVTIRDTVRLHLRLVVEEIGATQIACVVGGSLGGMQALEWGFLGRDIVQKIAVIACGAQHTGWQIGISEVQRQAIYRDPLYKNGDYDVAAPPHSGLALARQIAMLSYRTHQVYADKFGRNRQPGHADVFTVQSYLDYQGQKFLSRFDANSYVAITKAMDTHDIGRDRGGRSQACKQVTMPVLVVGIDSDVIYPLSEQEELHALFPQSTLRVIHSPHGHDGFLLEQDAVGSALREFLAA</sequence>
<reference evidence="6 7" key="1">
    <citation type="submission" date="2019-03" db="EMBL/GenBank/DDBJ databases">
        <authorList>
            <person name="Gaulin E."/>
            <person name="Dumas B."/>
        </authorList>
    </citation>
    <scope>NUCLEOTIDE SEQUENCE [LARGE SCALE GENOMIC DNA]</scope>
    <source>
        <strain evidence="6">CBS 568.67</strain>
    </source>
</reference>
<evidence type="ECO:0000256" key="3">
    <source>
        <dbReference type="PIRSR" id="PIRSR000443-1"/>
    </source>
</evidence>
<evidence type="ECO:0000256" key="1">
    <source>
        <dbReference type="ARBA" id="ARBA00006886"/>
    </source>
</evidence>
<gene>
    <name evidence="6" type="primary">Aste57867_9799</name>
    <name evidence="5" type="ORF">As57867_009760</name>
    <name evidence="6" type="ORF">ASTE57867_9799</name>
</gene>
<organism evidence="6 7">
    <name type="scientific">Aphanomyces stellatus</name>
    <dbReference type="NCBI Taxonomy" id="120398"/>
    <lineage>
        <taxon>Eukaryota</taxon>
        <taxon>Sar</taxon>
        <taxon>Stramenopiles</taxon>
        <taxon>Oomycota</taxon>
        <taxon>Saprolegniomycetes</taxon>
        <taxon>Saprolegniales</taxon>
        <taxon>Verrucalvaceae</taxon>
        <taxon>Aphanomyces</taxon>
    </lineage>
</organism>
<feature type="active site" description="Nucleophile" evidence="3">
    <location>
        <position position="162"/>
    </location>
</feature>
<dbReference type="PANTHER" id="PTHR32268:SF11">
    <property type="entry name" value="HOMOSERINE O-ACETYLTRANSFERASE"/>
    <property type="match status" value="1"/>
</dbReference>
<dbReference type="GO" id="GO:0009086">
    <property type="term" value="P:methionine biosynthetic process"/>
    <property type="evidence" value="ECO:0007669"/>
    <property type="project" value="TreeGrafter"/>
</dbReference>
<name>A0A485KNS6_9STRA</name>
<dbReference type="OrthoDB" id="191364at2759"/>
<reference evidence="5" key="2">
    <citation type="submission" date="2019-06" db="EMBL/GenBank/DDBJ databases">
        <title>Genomics analysis of Aphanomyces spp. identifies a new class of oomycete effector associated with host adaptation.</title>
        <authorList>
            <person name="Gaulin E."/>
        </authorList>
    </citation>
    <scope>NUCLEOTIDE SEQUENCE</scope>
    <source>
        <strain evidence="5">CBS 578.67</strain>
    </source>
</reference>
<dbReference type="SUPFAM" id="SSF53474">
    <property type="entry name" value="alpha/beta-Hydrolases"/>
    <property type="match status" value="1"/>
</dbReference>
<dbReference type="NCBIfam" id="NF001209">
    <property type="entry name" value="PRK00175.1"/>
    <property type="match status" value="1"/>
</dbReference>
<dbReference type="PANTHER" id="PTHR32268">
    <property type="entry name" value="HOMOSERINE O-ACETYLTRANSFERASE"/>
    <property type="match status" value="1"/>
</dbReference>
<feature type="active site" evidence="3">
    <location>
        <position position="349"/>
    </location>
</feature>
<proteinExistence type="inferred from homology"/>
<dbReference type="EMBL" id="VJMH01005164">
    <property type="protein sequence ID" value="KAF0699654.1"/>
    <property type="molecule type" value="Genomic_DNA"/>
</dbReference>
<dbReference type="GO" id="GO:0009092">
    <property type="term" value="P:homoserine metabolic process"/>
    <property type="evidence" value="ECO:0007669"/>
    <property type="project" value="TreeGrafter"/>
</dbReference>
<evidence type="ECO:0000256" key="2">
    <source>
        <dbReference type="ARBA" id="ARBA00022679"/>
    </source>
</evidence>
<dbReference type="InterPro" id="IPR029058">
    <property type="entry name" value="AB_hydrolase_fold"/>
</dbReference>
<evidence type="ECO:0000313" key="6">
    <source>
        <dbReference type="EMBL" id="VFT86678.1"/>
    </source>
</evidence>
<feature type="domain" description="AB hydrolase-1" evidence="4">
    <location>
        <begin position="66"/>
        <end position="353"/>
    </location>
</feature>
<dbReference type="Pfam" id="PF00561">
    <property type="entry name" value="Abhydrolase_1"/>
    <property type="match status" value="1"/>
</dbReference>
<keyword evidence="7" id="KW-1185">Reference proteome</keyword>
<dbReference type="InterPro" id="IPR008220">
    <property type="entry name" value="HAT_MetX-like"/>
</dbReference>
<dbReference type="Proteomes" id="UP000332933">
    <property type="component" value="Unassembled WGS sequence"/>
</dbReference>
<protein>
    <submittedName>
        <fullName evidence="6">Aste57867_9799 protein</fullName>
    </submittedName>
</protein>
<dbReference type="PIRSF" id="PIRSF000443">
    <property type="entry name" value="Homoser_Ac_trans"/>
    <property type="match status" value="1"/>
</dbReference>
<dbReference type="GO" id="GO:0004414">
    <property type="term" value="F:homoserine O-acetyltransferase activity"/>
    <property type="evidence" value="ECO:0007669"/>
    <property type="project" value="TreeGrafter"/>
</dbReference>
<dbReference type="InterPro" id="IPR000073">
    <property type="entry name" value="AB_hydrolase_1"/>
</dbReference>
<keyword evidence="2" id="KW-0808">Transferase</keyword>
<dbReference type="Gene3D" id="3.40.50.1820">
    <property type="entry name" value="alpha/beta hydrolase"/>
    <property type="match status" value="1"/>
</dbReference>
<accession>A0A485KNS6</accession>